<dbReference type="InterPro" id="IPR008286">
    <property type="entry name" value="Prn/Lys/Arg_de-COase_C"/>
</dbReference>
<dbReference type="PANTHER" id="PTHR43277">
    <property type="entry name" value="ARGININE DECARBOXYLASE"/>
    <property type="match status" value="1"/>
</dbReference>
<proteinExistence type="inferred from homology"/>
<keyword evidence="9" id="KW-1185">Reference proteome</keyword>
<keyword evidence="3" id="KW-0210">Decarboxylase</keyword>
<dbReference type="GO" id="GO:0016831">
    <property type="term" value="F:carboxy-lyase activity"/>
    <property type="evidence" value="ECO:0007669"/>
    <property type="project" value="UniProtKB-KW"/>
</dbReference>
<dbReference type="SUPFAM" id="SSF53383">
    <property type="entry name" value="PLP-dependent transferases"/>
    <property type="match status" value="1"/>
</dbReference>
<reference evidence="8 9" key="1">
    <citation type="submission" date="2019-08" db="EMBL/GenBank/DDBJ databases">
        <title>In-depth cultivation of the pig gut microbiome towards novel bacterial diversity and tailored functional studies.</title>
        <authorList>
            <person name="Wylensek D."/>
            <person name="Hitch T.C.A."/>
            <person name="Clavel T."/>
        </authorList>
    </citation>
    <scope>NUCLEOTIDE SEQUENCE [LARGE SCALE GENOMIC DNA]</scope>
    <source>
        <strain evidence="8 9">WCA-389-WT-23D1</strain>
    </source>
</reference>
<dbReference type="PANTHER" id="PTHR43277:SF4">
    <property type="entry name" value="ARGININE DECARBOXYLASE"/>
    <property type="match status" value="1"/>
</dbReference>
<dbReference type="InterPro" id="IPR015424">
    <property type="entry name" value="PyrdxlP-dep_Trfase"/>
</dbReference>
<dbReference type="InterPro" id="IPR015421">
    <property type="entry name" value="PyrdxlP-dep_Trfase_major"/>
</dbReference>
<dbReference type="Pfam" id="PF01276">
    <property type="entry name" value="OKR_DC_1"/>
    <property type="match status" value="1"/>
</dbReference>
<comment type="similarity">
    <text evidence="2">Belongs to the Orn/Lys/Arg decarboxylase class-I family.</text>
</comment>
<comment type="caution">
    <text evidence="8">The sequence shown here is derived from an EMBL/GenBank/DDBJ whole genome shotgun (WGS) entry which is preliminary data.</text>
</comment>
<name>A0A7X2TDG7_9CLOT</name>
<dbReference type="InterPro" id="IPR052357">
    <property type="entry name" value="Orn_Lys_Arg_decarboxylase-I"/>
</dbReference>
<dbReference type="InterPro" id="IPR000310">
    <property type="entry name" value="Orn/Lys/Arg_deCO2ase_major_dom"/>
</dbReference>
<evidence type="ECO:0000259" key="7">
    <source>
        <dbReference type="Pfam" id="PF03711"/>
    </source>
</evidence>
<protein>
    <submittedName>
        <fullName evidence="8">Aminotransferase class V-fold PLP-dependent enzyme</fullName>
    </submittedName>
</protein>
<evidence type="ECO:0000256" key="4">
    <source>
        <dbReference type="ARBA" id="ARBA00022898"/>
    </source>
</evidence>
<keyword evidence="8" id="KW-0808">Transferase</keyword>
<dbReference type="RefSeq" id="WP_154472542.1">
    <property type="nucleotide sequence ID" value="NZ_VUMD01000008.1"/>
</dbReference>
<dbReference type="EMBL" id="VUMD01000008">
    <property type="protein sequence ID" value="MSS37118.1"/>
    <property type="molecule type" value="Genomic_DNA"/>
</dbReference>
<dbReference type="GO" id="GO:0008483">
    <property type="term" value="F:transaminase activity"/>
    <property type="evidence" value="ECO:0007669"/>
    <property type="project" value="UniProtKB-KW"/>
</dbReference>
<keyword evidence="4" id="KW-0663">Pyridoxal phosphate</keyword>
<evidence type="ECO:0000256" key="5">
    <source>
        <dbReference type="ARBA" id="ARBA00023239"/>
    </source>
</evidence>
<dbReference type="Gene3D" id="3.40.640.10">
    <property type="entry name" value="Type I PLP-dependent aspartate aminotransferase-like (Major domain)"/>
    <property type="match status" value="1"/>
</dbReference>
<feature type="domain" description="Orn/Lys/Arg decarboxylases family 1 pyridoxal-P attachment site" evidence="6">
    <location>
        <begin position="9"/>
        <end position="301"/>
    </location>
</feature>
<evidence type="ECO:0000256" key="3">
    <source>
        <dbReference type="ARBA" id="ARBA00022793"/>
    </source>
</evidence>
<accession>A0A7X2TDG7</accession>
<dbReference type="InterPro" id="IPR036633">
    <property type="entry name" value="Prn/Lys/Arg_de-COase_C_sf"/>
</dbReference>
<sequence length="487" mass="54113">MKQEDLLIHRLRAYGNSDIYPFHMPGHKQRGAEEFFNPFKVDITEIEGFDNLHHPEGILKESMKWAAGIYGADQTCYLVNGSSCGLLSAICGSVTRGGRILISRNCHKAVYHGIYLQQLRSSYVYPQEIPGFGIQGGIHPGDVEKILDRYMDIQAVLIVSPTYDGVVSDIEGIAKAVHRAGLPLIVDEAHGAHFRFGKDFPVSALELGADVVVQSVHKTLPSLTQTALLHIKYNRPGGGSYVDVDRIHQYLKIYQSTSPSYLLMASIENSIFQMNGMSMEPFIKALEKLRKRLEHMKKLRLVKEDVKGRFGVFDLDRTKVVVSTAGAGISGVWLKRRLRDKYHLEMEMCGADYVTAITTAMDREMGFERLGTALLEIDEGIGPMERGAEGAAFFEEGSCIYSRPNAVAMTISEAMDGRKKSIALKESAGSISGEFVYIYPPGIPVLVPGEYISKEILHLILSYIDKKLPVQGVGDIKLQTIRIVDRE</sequence>
<dbReference type="AlphaFoldDB" id="A0A7X2TDG7"/>
<evidence type="ECO:0000313" key="9">
    <source>
        <dbReference type="Proteomes" id="UP000429958"/>
    </source>
</evidence>
<dbReference type="Pfam" id="PF03711">
    <property type="entry name" value="OKR_DC_1_C"/>
    <property type="match status" value="1"/>
</dbReference>
<comment type="cofactor">
    <cofactor evidence="1">
        <name>pyridoxal 5'-phosphate</name>
        <dbReference type="ChEBI" id="CHEBI:597326"/>
    </cofactor>
</comment>
<evidence type="ECO:0000256" key="1">
    <source>
        <dbReference type="ARBA" id="ARBA00001933"/>
    </source>
</evidence>
<organism evidence="8 9">
    <name type="scientific">Clostridium porci</name>
    <dbReference type="NCBI Taxonomy" id="2605778"/>
    <lineage>
        <taxon>Bacteria</taxon>
        <taxon>Bacillati</taxon>
        <taxon>Bacillota</taxon>
        <taxon>Clostridia</taxon>
        <taxon>Eubacteriales</taxon>
        <taxon>Clostridiaceae</taxon>
        <taxon>Clostridium</taxon>
    </lineage>
</organism>
<evidence type="ECO:0000256" key="2">
    <source>
        <dbReference type="ARBA" id="ARBA00010671"/>
    </source>
</evidence>
<dbReference type="SUPFAM" id="SSF55904">
    <property type="entry name" value="Ornithine decarboxylase C-terminal domain"/>
    <property type="match status" value="1"/>
</dbReference>
<evidence type="ECO:0000259" key="6">
    <source>
        <dbReference type="Pfam" id="PF01276"/>
    </source>
</evidence>
<feature type="domain" description="Orn/Lys/Arg decarboxylase C-terminal" evidence="7">
    <location>
        <begin position="410"/>
        <end position="457"/>
    </location>
</feature>
<gene>
    <name evidence="8" type="ORF">FYJ39_11145</name>
</gene>
<dbReference type="Proteomes" id="UP000429958">
    <property type="component" value="Unassembled WGS sequence"/>
</dbReference>
<dbReference type="Gene3D" id="3.90.105.10">
    <property type="entry name" value="Molybdopterin biosynthesis moea protein, domain 2"/>
    <property type="match status" value="1"/>
</dbReference>
<keyword evidence="8" id="KW-0032">Aminotransferase</keyword>
<evidence type="ECO:0000313" key="8">
    <source>
        <dbReference type="EMBL" id="MSS37118.1"/>
    </source>
</evidence>
<keyword evidence="5" id="KW-0456">Lyase</keyword>